<evidence type="ECO:0000313" key="3">
    <source>
        <dbReference type="EMBL" id="MFC3293595.1"/>
    </source>
</evidence>
<organism evidence="3 4">
    <name type="scientific">Modicisalibacter luteus</name>
    <dbReference type="NCBI Taxonomy" id="453962"/>
    <lineage>
        <taxon>Bacteria</taxon>
        <taxon>Pseudomonadati</taxon>
        <taxon>Pseudomonadota</taxon>
        <taxon>Gammaproteobacteria</taxon>
        <taxon>Oceanospirillales</taxon>
        <taxon>Halomonadaceae</taxon>
        <taxon>Modicisalibacter</taxon>
    </lineage>
</organism>
<sequence length="380" mass="43105">MPQQVPKLPMAAIAIRQVEKHTGASRIAFHQMSLLKEAGYRVVVLAEKANRDLIDAHGARLVSIWRWPFKGSFRRRWFDRRVQVWRKRHKPSLFISHGDATQADVVFMHNCVHLASQRINGISLPEEHEVASVHDLILSSGGNQRVVANSWLMANEFNRRYGIEWQRLEVNYPGYDETQFNPQRARSNRQDTRYSLGVADDDYLIGLVTSGNFKKRNVAGFVRIAERLDERLPGRCRFLVVGKDDAVAYQRLAKDKGLAERFIWRSTVPDVESIYGALDLFVLPAHIEEFGCVVIEAMACATPVVVSSWTGAGELLQKDYPNLIMNIDEPDAWASQIESVLTANTNGLGTELASLAQQYSHRQQYEKLGVLFKKLTSSEL</sequence>
<dbReference type="Pfam" id="PF13692">
    <property type="entry name" value="Glyco_trans_1_4"/>
    <property type="match status" value="1"/>
</dbReference>
<dbReference type="Proteomes" id="UP001595640">
    <property type="component" value="Unassembled WGS sequence"/>
</dbReference>
<gene>
    <name evidence="3" type="ORF">ACFOEI_16180</name>
</gene>
<evidence type="ECO:0000256" key="1">
    <source>
        <dbReference type="ARBA" id="ARBA00022679"/>
    </source>
</evidence>
<dbReference type="Pfam" id="PF13439">
    <property type="entry name" value="Glyco_transf_4"/>
    <property type="match status" value="1"/>
</dbReference>
<accession>A0ABV7M584</accession>
<feature type="domain" description="Glycosyltransferase subfamily 4-like N-terminal" evidence="2">
    <location>
        <begin position="23"/>
        <end position="177"/>
    </location>
</feature>
<keyword evidence="1 3" id="KW-0808">Transferase</keyword>
<dbReference type="EC" id="2.4.-.-" evidence="3"/>
<dbReference type="PANTHER" id="PTHR46401:SF2">
    <property type="entry name" value="GLYCOSYLTRANSFERASE WBBK-RELATED"/>
    <property type="match status" value="1"/>
</dbReference>
<keyword evidence="4" id="KW-1185">Reference proteome</keyword>
<reference evidence="4" key="1">
    <citation type="journal article" date="2019" name="Int. J. Syst. Evol. Microbiol.">
        <title>The Global Catalogue of Microorganisms (GCM) 10K type strain sequencing project: providing services to taxonomists for standard genome sequencing and annotation.</title>
        <authorList>
            <consortium name="The Broad Institute Genomics Platform"/>
            <consortium name="The Broad Institute Genome Sequencing Center for Infectious Disease"/>
            <person name="Wu L."/>
            <person name="Ma J."/>
        </authorList>
    </citation>
    <scope>NUCLEOTIDE SEQUENCE [LARGE SCALE GENOMIC DNA]</scope>
    <source>
        <strain evidence="4">KCTC 12847</strain>
    </source>
</reference>
<dbReference type="RefSeq" id="WP_019017862.1">
    <property type="nucleotide sequence ID" value="NZ_BMXD01000001.1"/>
</dbReference>
<comment type="caution">
    <text evidence="3">The sequence shown here is derived from an EMBL/GenBank/DDBJ whole genome shotgun (WGS) entry which is preliminary data.</text>
</comment>
<name>A0ABV7M584_9GAMM</name>
<keyword evidence="3" id="KW-0328">Glycosyltransferase</keyword>
<proteinExistence type="predicted"/>
<dbReference type="Gene3D" id="3.40.50.2000">
    <property type="entry name" value="Glycogen Phosphorylase B"/>
    <property type="match status" value="2"/>
</dbReference>
<evidence type="ECO:0000313" key="4">
    <source>
        <dbReference type="Proteomes" id="UP001595640"/>
    </source>
</evidence>
<evidence type="ECO:0000259" key="2">
    <source>
        <dbReference type="Pfam" id="PF13439"/>
    </source>
</evidence>
<dbReference type="GO" id="GO:0016757">
    <property type="term" value="F:glycosyltransferase activity"/>
    <property type="evidence" value="ECO:0007669"/>
    <property type="project" value="UniProtKB-KW"/>
</dbReference>
<dbReference type="EMBL" id="JBHRUH010000031">
    <property type="protein sequence ID" value="MFC3293595.1"/>
    <property type="molecule type" value="Genomic_DNA"/>
</dbReference>
<dbReference type="InterPro" id="IPR028098">
    <property type="entry name" value="Glyco_trans_4-like_N"/>
</dbReference>
<dbReference type="CDD" id="cd03801">
    <property type="entry name" value="GT4_PimA-like"/>
    <property type="match status" value="1"/>
</dbReference>
<dbReference type="PANTHER" id="PTHR46401">
    <property type="entry name" value="GLYCOSYLTRANSFERASE WBBK-RELATED"/>
    <property type="match status" value="1"/>
</dbReference>
<dbReference type="SUPFAM" id="SSF53756">
    <property type="entry name" value="UDP-Glycosyltransferase/glycogen phosphorylase"/>
    <property type="match status" value="1"/>
</dbReference>
<protein>
    <submittedName>
        <fullName evidence="3">Glycosyltransferase family 4 protein</fullName>
        <ecNumber evidence="3">2.4.-.-</ecNumber>
    </submittedName>
</protein>